<sequence length="267" mass="28970">MKVTPFGKASALALSTLLLVACESEDEKAKTESVDDQKLLSLVQQTNHSSGFPPIFSDRLWGTEYVQQGTVRFDTTDQIPLYYVSIDGANPPAVIANAVASMEARLGDIFTDFTLIAEDLTVYRDESKLPENVYNGKFNAETFKNNHGIVGGLVIAEGTGFYSKQYGDNPQSMCANAAIEPYNGSLALVVDPATATYSSETLLWANMGNGQCTWDSDIVIHEMAHAMGMFNHLDGYFGSWSTTAMDVLDTIYGNPAGTAFSSLVPQR</sequence>
<organism evidence="1 2">
    <name type="scientific">Enterovibrio qingdaonensis</name>
    <dbReference type="NCBI Taxonomy" id="2899818"/>
    <lineage>
        <taxon>Bacteria</taxon>
        <taxon>Pseudomonadati</taxon>
        <taxon>Pseudomonadota</taxon>
        <taxon>Gammaproteobacteria</taxon>
        <taxon>Vibrionales</taxon>
        <taxon>Vibrionaceae</taxon>
        <taxon>Enterovibrio</taxon>
    </lineage>
</organism>
<accession>A0ABT5QKK0</accession>
<reference evidence="1" key="1">
    <citation type="submission" date="2021-12" db="EMBL/GenBank/DDBJ databases">
        <title>Enterovibrio ZSDZ35 sp. nov. and Enterovibrio ZSDZ42 sp. nov., isolated from coastal seawater in Qingdao.</title>
        <authorList>
            <person name="Zhang P."/>
        </authorList>
    </citation>
    <scope>NUCLEOTIDE SEQUENCE</scope>
    <source>
        <strain evidence="1">ZSDZ35</strain>
    </source>
</reference>
<dbReference type="RefSeq" id="WP_274141286.1">
    <property type="nucleotide sequence ID" value="NZ_JAJUBB010000004.1"/>
</dbReference>
<evidence type="ECO:0000313" key="1">
    <source>
        <dbReference type="EMBL" id="MDD1781005.1"/>
    </source>
</evidence>
<dbReference type="PROSITE" id="PS51257">
    <property type="entry name" value="PROKAR_LIPOPROTEIN"/>
    <property type="match status" value="1"/>
</dbReference>
<gene>
    <name evidence="1" type="ORF">LRP49_07290</name>
</gene>
<name>A0ABT5QKK0_9GAMM</name>
<evidence type="ECO:0008006" key="3">
    <source>
        <dbReference type="Google" id="ProtNLM"/>
    </source>
</evidence>
<comment type="caution">
    <text evidence="1">The sequence shown here is derived from an EMBL/GenBank/DDBJ whole genome shotgun (WGS) entry which is preliminary data.</text>
</comment>
<dbReference type="EMBL" id="JAJUBB010000004">
    <property type="protein sequence ID" value="MDD1781005.1"/>
    <property type="molecule type" value="Genomic_DNA"/>
</dbReference>
<evidence type="ECO:0000313" key="2">
    <source>
        <dbReference type="Proteomes" id="UP001149821"/>
    </source>
</evidence>
<protein>
    <recommendedName>
        <fullName evidence="3">Metallo-peptidase family M12B Reprolysin-like</fullName>
    </recommendedName>
</protein>
<keyword evidence="2" id="KW-1185">Reference proteome</keyword>
<dbReference type="Proteomes" id="UP001149821">
    <property type="component" value="Unassembled WGS sequence"/>
</dbReference>
<proteinExistence type="predicted"/>